<sequence length="95" mass="10740">MGSGVFDVRVFIPKDQNPCSPLLHVELEEHISFKLTLKQIRGCGNDDKCATWYNTAMHDIVKVKVEQAGFLPFLSMLGHGKKRDMPLLVALAEKW</sequence>
<dbReference type="EMBL" id="CAEKDK010000001">
    <property type="protein sequence ID" value="CAB4263289.1"/>
    <property type="molecule type" value="Genomic_DNA"/>
</dbReference>
<reference evidence="1 3" key="2">
    <citation type="submission" date="2020-05" db="EMBL/GenBank/DDBJ databases">
        <authorList>
            <person name="Campoy J."/>
            <person name="Schneeberger K."/>
            <person name="Spophaly S."/>
        </authorList>
    </citation>
    <scope>NUCLEOTIDE SEQUENCE [LARGE SCALE GENOMIC DNA]</scope>
    <source>
        <strain evidence="1">PruArmRojPasFocal</strain>
    </source>
</reference>
<evidence type="ECO:0000313" key="1">
    <source>
        <dbReference type="EMBL" id="CAB4263289.1"/>
    </source>
</evidence>
<dbReference type="Proteomes" id="UP000507222">
    <property type="component" value="Unassembled WGS sequence"/>
</dbReference>
<dbReference type="EMBL" id="CAEKKB010000001">
    <property type="protein sequence ID" value="CAB4294007.1"/>
    <property type="molecule type" value="Genomic_DNA"/>
</dbReference>
<evidence type="ECO:0000313" key="4">
    <source>
        <dbReference type="Proteomes" id="UP000507245"/>
    </source>
</evidence>
<protein>
    <submittedName>
        <fullName evidence="1">Uncharacterized protein</fullName>
    </submittedName>
</protein>
<dbReference type="OrthoDB" id="1938336at2759"/>
<gene>
    <name evidence="1" type="ORF">CURHAP_LOCUS3413</name>
    <name evidence="2" type="ORF">ORAREDHAP_LOCUS3614</name>
</gene>
<evidence type="ECO:0000313" key="2">
    <source>
        <dbReference type="EMBL" id="CAB4294007.1"/>
    </source>
</evidence>
<dbReference type="Proteomes" id="UP000507245">
    <property type="component" value="Unassembled WGS sequence"/>
</dbReference>
<reference evidence="4" key="1">
    <citation type="journal article" date="2020" name="Genome Biol.">
        <title>Gamete binning: chromosome-level and haplotype-resolved genome assembly enabled by high-throughput single-cell sequencing of gamete genomes.</title>
        <authorList>
            <person name="Campoy J.A."/>
            <person name="Sun H."/>
            <person name="Goel M."/>
            <person name="Jiao W.-B."/>
            <person name="Folz-Donahue K."/>
            <person name="Wang N."/>
            <person name="Rubio M."/>
            <person name="Liu C."/>
            <person name="Kukat C."/>
            <person name="Ruiz D."/>
            <person name="Huettel B."/>
            <person name="Schneeberger K."/>
        </authorList>
    </citation>
    <scope>NUCLEOTIDE SEQUENCE [LARGE SCALE GENOMIC DNA]</scope>
    <source>
        <strain evidence="4">cv. Rojo Pasion</strain>
    </source>
</reference>
<proteinExistence type="predicted"/>
<accession>A0A6J5TI56</accession>
<organism evidence="1 3">
    <name type="scientific">Prunus armeniaca</name>
    <name type="common">Apricot</name>
    <name type="synonym">Armeniaca vulgaris</name>
    <dbReference type="NCBI Taxonomy" id="36596"/>
    <lineage>
        <taxon>Eukaryota</taxon>
        <taxon>Viridiplantae</taxon>
        <taxon>Streptophyta</taxon>
        <taxon>Embryophyta</taxon>
        <taxon>Tracheophyta</taxon>
        <taxon>Spermatophyta</taxon>
        <taxon>Magnoliopsida</taxon>
        <taxon>eudicotyledons</taxon>
        <taxon>Gunneridae</taxon>
        <taxon>Pentapetalae</taxon>
        <taxon>rosids</taxon>
        <taxon>fabids</taxon>
        <taxon>Rosales</taxon>
        <taxon>Rosaceae</taxon>
        <taxon>Amygdaloideae</taxon>
        <taxon>Amygdaleae</taxon>
        <taxon>Prunus</taxon>
    </lineage>
</organism>
<evidence type="ECO:0000313" key="3">
    <source>
        <dbReference type="Proteomes" id="UP000507222"/>
    </source>
</evidence>
<dbReference type="AlphaFoldDB" id="A0A6J5TI56"/>
<keyword evidence="4" id="KW-1185">Reference proteome</keyword>
<name>A0A6J5TI56_PRUAR</name>